<keyword evidence="1" id="KW-0472">Membrane</keyword>
<evidence type="ECO:0000313" key="3">
    <source>
        <dbReference type="Proteomes" id="UP000295433"/>
    </source>
</evidence>
<dbReference type="AlphaFoldDB" id="A0A4R3VSD8"/>
<proteinExistence type="predicted"/>
<feature type="transmembrane region" description="Helical" evidence="1">
    <location>
        <begin position="102"/>
        <end position="120"/>
    </location>
</feature>
<dbReference type="EMBL" id="SMBY01000003">
    <property type="protein sequence ID" value="TCV06852.1"/>
    <property type="molecule type" value="Genomic_DNA"/>
</dbReference>
<reference evidence="2 3" key="1">
    <citation type="submission" date="2019-03" db="EMBL/GenBank/DDBJ databases">
        <title>Genomic Encyclopedia of Type Strains, Phase IV (KMG-IV): sequencing the most valuable type-strain genomes for metagenomic binning, comparative biology and taxonomic classification.</title>
        <authorList>
            <person name="Goeker M."/>
        </authorList>
    </citation>
    <scope>NUCLEOTIDE SEQUENCE [LARGE SCALE GENOMIC DNA]</scope>
    <source>
        <strain evidence="2 3">DSM 16730</strain>
    </source>
</reference>
<evidence type="ECO:0000313" key="2">
    <source>
        <dbReference type="EMBL" id="TCV06852.1"/>
    </source>
</evidence>
<dbReference type="Proteomes" id="UP000295433">
    <property type="component" value="Unassembled WGS sequence"/>
</dbReference>
<evidence type="ECO:0000256" key="1">
    <source>
        <dbReference type="SAM" id="Phobius"/>
    </source>
</evidence>
<dbReference type="OrthoDB" id="6507184at2"/>
<accession>A0A4R3VSD8</accession>
<organism evidence="2 3">
    <name type="scientific">Samsonia erythrinae</name>
    <dbReference type="NCBI Taxonomy" id="160434"/>
    <lineage>
        <taxon>Bacteria</taxon>
        <taxon>Pseudomonadati</taxon>
        <taxon>Pseudomonadota</taxon>
        <taxon>Gammaproteobacteria</taxon>
        <taxon>Enterobacterales</taxon>
        <taxon>Pectobacteriaceae</taxon>
        <taxon>Samsonia</taxon>
    </lineage>
</organism>
<dbReference type="InterPro" id="IPR021333">
    <property type="entry name" value="DUF2946"/>
</dbReference>
<dbReference type="Pfam" id="PF11162">
    <property type="entry name" value="DUF2946"/>
    <property type="match status" value="1"/>
</dbReference>
<keyword evidence="3" id="KW-1185">Reference proteome</keyword>
<feature type="transmembrane region" description="Helical" evidence="1">
    <location>
        <begin position="12"/>
        <end position="34"/>
    </location>
</feature>
<dbReference type="RefSeq" id="WP_132454623.1">
    <property type="nucleotide sequence ID" value="NZ_JBHLYS010000010.1"/>
</dbReference>
<gene>
    <name evidence="2" type="ORF">EDC54_10399</name>
</gene>
<keyword evidence="1" id="KW-0812">Transmembrane</keyword>
<comment type="caution">
    <text evidence="2">The sequence shown here is derived from an EMBL/GenBank/DDBJ whole genome shotgun (WGS) entry which is preliminary data.</text>
</comment>
<sequence length="139" mass="15545">MFLSALQRRRFPAWLGIFAILTIFIAPVISQTLVLHDHGIMTSPDQSDGSVERHHHAGHTMPEHHFVQSPHSHSQPVMMMDHAACGYCVLFSYSPALFETSALNPILTALLSDVLVIYFISRFIAPERYATPVVRAPPL</sequence>
<keyword evidence="1" id="KW-1133">Transmembrane helix</keyword>
<protein>
    <submittedName>
        <fullName evidence="2">DUF2946 family protein</fullName>
    </submittedName>
</protein>
<name>A0A4R3VSD8_9GAMM</name>